<feature type="domain" description="RRM" evidence="8">
    <location>
        <begin position="169"/>
        <end position="247"/>
    </location>
</feature>
<protein>
    <submittedName>
        <fullName evidence="9">Poly(U)-binding-splicing factor PUF60-like</fullName>
    </submittedName>
</protein>
<dbReference type="InterPro" id="IPR012677">
    <property type="entry name" value="Nucleotide-bd_a/b_plait_sf"/>
</dbReference>
<dbReference type="Gene3D" id="3.30.70.330">
    <property type="match status" value="3"/>
</dbReference>
<dbReference type="PANTHER" id="PTHR47330">
    <property type="entry name" value="POLY(U)-BINDING-SPLICING FACTOR PUF60-B-RELATED"/>
    <property type="match status" value="1"/>
</dbReference>
<evidence type="ECO:0000256" key="2">
    <source>
        <dbReference type="ARBA" id="ARBA00022664"/>
    </source>
</evidence>
<evidence type="ECO:0000256" key="6">
    <source>
        <dbReference type="PROSITE-ProRule" id="PRU00176"/>
    </source>
</evidence>
<dbReference type="GO" id="GO:0003723">
    <property type="term" value="F:RNA binding"/>
    <property type="evidence" value="ECO:0007669"/>
    <property type="project" value="UniProtKB-UniRule"/>
</dbReference>
<dbReference type="InterPro" id="IPR051974">
    <property type="entry name" value="PUF60_regulator"/>
</dbReference>
<dbReference type="GO" id="GO:0000381">
    <property type="term" value="P:regulation of alternative mRNA splicing, via spliceosome"/>
    <property type="evidence" value="ECO:0007669"/>
    <property type="project" value="TreeGrafter"/>
</dbReference>
<dbReference type="InterPro" id="IPR034211">
    <property type="entry name" value="PUF60_RRM2"/>
</dbReference>
<dbReference type="SUPFAM" id="SSF54928">
    <property type="entry name" value="RNA-binding domain, RBD"/>
    <property type="match status" value="2"/>
</dbReference>
<evidence type="ECO:0000256" key="3">
    <source>
        <dbReference type="ARBA" id="ARBA00022884"/>
    </source>
</evidence>
<feature type="region of interest" description="Disordered" evidence="7">
    <location>
        <begin position="344"/>
        <end position="363"/>
    </location>
</feature>
<dbReference type="GO" id="GO:0071013">
    <property type="term" value="C:catalytic step 2 spliceosome"/>
    <property type="evidence" value="ECO:0007669"/>
    <property type="project" value="TreeGrafter"/>
</dbReference>
<dbReference type="GO" id="GO:0006376">
    <property type="term" value="P:mRNA splice site recognition"/>
    <property type="evidence" value="ECO:0007669"/>
    <property type="project" value="TreeGrafter"/>
</dbReference>
<dbReference type="InterPro" id="IPR000504">
    <property type="entry name" value="RRM_dom"/>
</dbReference>
<keyword evidence="5" id="KW-0539">Nucleus</keyword>
<keyword evidence="2" id="KW-0507">mRNA processing</keyword>
<comment type="subcellular location">
    <subcellularLocation>
        <location evidence="1">Nucleus</location>
    </subcellularLocation>
</comment>
<evidence type="ECO:0000256" key="1">
    <source>
        <dbReference type="ARBA" id="ARBA00004123"/>
    </source>
</evidence>
<accession>A0A6F9DQ52</accession>
<feature type="domain" description="RRM" evidence="8">
    <location>
        <begin position="70"/>
        <end position="150"/>
    </location>
</feature>
<name>A0A6F9DQ52_9ASCI</name>
<dbReference type="CDD" id="cd12371">
    <property type="entry name" value="RRM2_PUF60"/>
    <property type="match status" value="1"/>
</dbReference>
<feature type="domain" description="RRM" evidence="8">
    <location>
        <begin position="366"/>
        <end position="446"/>
    </location>
</feature>
<dbReference type="FunFam" id="3.30.70.330:FF:000382">
    <property type="entry name" value="G-patch domain-containing protein"/>
    <property type="match status" value="1"/>
</dbReference>
<organism evidence="9">
    <name type="scientific">Phallusia mammillata</name>
    <dbReference type="NCBI Taxonomy" id="59560"/>
    <lineage>
        <taxon>Eukaryota</taxon>
        <taxon>Metazoa</taxon>
        <taxon>Chordata</taxon>
        <taxon>Tunicata</taxon>
        <taxon>Ascidiacea</taxon>
        <taxon>Phlebobranchia</taxon>
        <taxon>Ascidiidae</taxon>
        <taxon>Phallusia</taxon>
    </lineage>
</organism>
<dbReference type="SMART" id="SM00360">
    <property type="entry name" value="RRM"/>
    <property type="match status" value="3"/>
</dbReference>
<dbReference type="PANTHER" id="PTHR47330:SF1">
    <property type="entry name" value="POLY(U)-BINDING-SPLICING FACTOR PUF60"/>
    <property type="match status" value="1"/>
</dbReference>
<evidence type="ECO:0000259" key="8">
    <source>
        <dbReference type="PROSITE" id="PS50102"/>
    </source>
</evidence>
<keyword evidence="3 6" id="KW-0694">RNA-binding</keyword>
<reference evidence="9" key="1">
    <citation type="submission" date="2020-04" db="EMBL/GenBank/DDBJ databases">
        <authorList>
            <person name="Neveu A P."/>
        </authorList>
    </citation>
    <scope>NUCLEOTIDE SEQUENCE</scope>
    <source>
        <tissue evidence="9">Whole embryo</tissue>
    </source>
</reference>
<proteinExistence type="evidence at transcript level"/>
<evidence type="ECO:0000256" key="7">
    <source>
        <dbReference type="SAM" id="MobiDB-lite"/>
    </source>
</evidence>
<dbReference type="AlphaFoldDB" id="A0A6F9DQ52"/>
<dbReference type="FunFam" id="3.30.70.330:FF:000136">
    <property type="entry name" value="poly(U)-binding-splicing factor PUF60 isoform X1"/>
    <property type="match status" value="1"/>
</dbReference>
<evidence type="ECO:0000256" key="4">
    <source>
        <dbReference type="ARBA" id="ARBA00023187"/>
    </source>
</evidence>
<dbReference type="EMBL" id="LR789449">
    <property type="protein sequence ID" value="CAB3265311.1"/>
    <property type="molecule type" value="mRNA"/>
</dbReference>
<sequence length="463" mass="50538">MGDANMLTQLVTPLPALTPSQKAALEKAKKYAMEQSIKDILLKQTIQHQQQQMSSQQTSAQKQRALAIMCRVYVGSIYYDIRQETVRDAFAPFGPIKSIDMSFDPITQKHKGYCFIDYEIPEAAHLATEHMQTSQLGGIGRTIKVGRPSNIGQAQPIINQLAEEAKHYNRIYVASIHPDLEESDLRSVFEAFGKIVACQLDRDALGRRHRGYAFIEYDKLQSALDAISSMNMFDLGGQYLRVGRAITPPNTHFEMYLGTSNASTLPAAAAVAAAAATSKIMAQEAAKPLLVNQRVATNIVPGFNQVGRSSGINGGGLMIPPLAQPTAVMAANQPGVVTGVTPASGSSGFHQHTSHSAAKQSPTQSRVMVLHNMVNVEDIDDDLEGEVTEECGKFGAVERVIIYQEKQGEEEDADVVVKIFVEFSKVEESEKAISALNNRWFGGNRVTALAYPYQKYTANDLSG</sequence>
<dbReference type="PROSITE" id="PS50102">
    <property type="entry name" value="RRM"/>
    <property type="match status" value="3"/>
</dbReference>
<dbReference type="GO" id="GO:0000380">
    <property type="term" value="P:alternative mRNA splicing, via spliceosome"/>
    <property type="evidence" value="ECO:0007669"/>
    <property type="project" value="TreeGrafter"/>
</dbReference>
<dbReference type="SMART" id="SM00361">
    <property type="entry name" value="RRM_1"/>
    <property type="match status" value="1"/>
</dbReference>
<evidence type="ECO:0000313" key="9">
    <source>
        <dbReference type="EMBL" id="CAB3265311.1"/>
    </source>
</evidence>
<evidence type="ECO:0000256" key="5">
    <source>
        <dbReference type="ARBA" id="ARBA00023242"/>
    </source>
</evidence>
<dbReference type="GO" id="GO:0071011">
    <property type="term" value="C:precatalytic spliceosome"/>
    <property type="evidence" value="ECO:0007669"/>
    <property type="project" value="TreeGrafter"/>
</dbReference>
<dbReference type="Pfam" id="PF00076">
    <property type="entry name" value="RRM_1"/>
    <property type="match status" value="3"/>
</dbReference>
<dbReference type="InterPro" id="IPR003954">
    <property type="entry name" value="RRM_euk-type"/>
</dbReference>
<gene>
    <name evidence="9" type="primary">Puf60-001</name>
</gene>
<keyword evidence="4" id="KW-0508">mRNA splicing</keyword>
<dbReference type="InterPro" id="IPR035979">
    <property type="entry name" value="RBD_domain_sf"/>
</dbReference>